<accession>A0A0B0H4D1</accession>
<dbReference type="RefSeq" id="WP_043117297.1">
    <property type="nucleotide sequence ID" value="NZ_JRAA01000002.1"/>
</dbReference>
<evidence type="ECO:0000259" key="1">
    <source>
        <dbReference type="Pfam" id="PF04577"/>
    </source>
</evidence>
<reference evidence="2 4" key="1">
    <citation type="journal article" date="2014" name="BMC Genomics">
        <title>The genome of the intracellular bacterium of the coastal bivalve, Solemya velum: a blueprint for thriving in and out of symbiosis.</title>
        <authorList>
            <person name="Dmytrenko O."/>
            <person name="Russell S.L."/>
            <person name="Loo W.T."/>
            <person name="Fontanez K.M."/>
            <person name="Liao L."/>
            <person name="Roeselers G."/>
            <person name="Sharma R."/>
            <person name="Stewart F.J."/>
            <person name="Newton I.L."/>
            <person name="Woyke T."/>
            <person name="Wu D."/>
            <person name="Lang J.M."/>
            <person name="Eisen J.A."/>
            <person name="Cavanaugh C.M."/>
        </authorList>
    </citation>
    <scope>NUCLEOTIDE SEQUENCE [LARGE SCALE GENOMIC DNA]</scope>
    <source>
        <strain evidence="2 4">WH</strain>
    </source>
</reference>
<protein>
    <recommendedName>
        <fullName evidence="1">Glycosyltransferase 61 catalytic domain-containing protein</fullName>
    </recommendedName>
</protein>
<dbReference type="OrthoDB" id="6399152at2"/>
<sequence>MGEDQVEDALQKRGWIIFVPEKHRIKEQLEMLCDAERIAGIDGSAFHTLIFFQNYRGRIDVFRRCDRFSYNLFLIASTLKQNLFFHSDHYADMENLTPGLDAWKSNSKLNSIDKIVRVLD</sequence>
<name>A0A0B0H4D1_SOVGS</name>
<comment type="caution">
    <text evidence="2">The sequence shown here is derived from an EMBL/GenBank/DDBJ whole genome shotgun (WGS) entry which is preliminary data.</text>
</comment>
<dbReference type="GO" id="GO:0016757">
    <property type="term" value="F:glycosyltransferase activity"/>
    <property type="evidence" value="ECO:0007669"/>
    <property type="project" value="InterPro"/>
</dbReference>
<evidence type="ECO:0000313" key="2">
    <source>
        <dbReference type="EMBL" id="KHF25068.1"/>
    </source>
</evidence>
<dbReference type="AlphaFoldDB" id="A0A0B0H4D1"/>
<dbReference type="Proteomes" id="UP000030856">
    <property type="component" value="Unassembled WGS sequence"/>
</dbReference>
<dbReference type="Proteomes" id="UP000190962">
    <property type="component" value="Unassembled WGS sequence"/>
</dbReference>
<keyword evidence="4" id="KW-1185">Reference proteome</keyword>
<dbReference type="EMBL" id="MPNX01000047">
    <property type="protein sequence ID" value="OOY33775.1"/>
    <property type="molecule type" value="Genomic_DNA"/>
</dbReference>
<dbReference type="InterPro" id="IPR049625">
    <property type="entry name" value="Glyco_transf_61_cat"/>
</dbReference>
<gene>
    <name evidence="3" type="ORF">BOV88_13505</name>
    <name evidence="2" type="ORF">JV46_05050</name>
</gene>
<evidence type="ECO:0000313" key="4">
    <source>
        <dbReference type="Proteomes" id="UP000030856"/>
    </source>
</evidence>
<organism evidence="2 4">
    <name type="scientific">Solemya velum gill symbiont</name>
    <dbReference type="NCBI Taxonomy" id="2340"/>
    <lineage>
        <taxon>Bacteria</taxon>
        <taxon>Pseudomonadati</taxon>
        <taxon>Pseudomonadota</taxon>
        <taxon>Gammaproteobacteria</taxon>
        <taxon>sulfur-oxidizing symbionts</taxon>
    </lineage>
</organism>
<feature type="domain" description="Glycosyltransferase 61 catalytic" evidence="1">
    <location>
        <begin position="3"/>
        <end position="54"/>
    </location>
</feature>
<dbReference type="EMBL" id="JRAA01000002">
    <property type="protein sequence ID" value="KHF25068.1"/>
    <property type="molecule type" value="Genomic_DNA"/>
</dbReference>
<evidence type="ECO:0000313" key="3">
    <source>
        <dbReference type="EMBL" id="OOY33775.1"/>
    </source>
</evidence>
<proteinExistence type="predicted"/>
<dbReference type="Pfam" id="PF04577">
    <property type="entry name" value="Glyco_transf_61"/>
    <property type="match status" value="1"/>
</dbReference>
<reference evidence="3 5" key="2">
    <citation type="submission" date="2016-11" db="EMBL/GenBank/DDBJ databases">
        <title>Mixed transmission modes and dynamic genome evolution in an obligate animal-bacterial symbiosis.</title>
        <authorList>
            <person name="Russell S.L."/>
            <person name="Corbett-Detig R.B."/>
            <person name="Cavanaugh C.M."/>
        </authorList>
    </citation>
    <scope>NUCLEOTIDE SEQUENCE [LARGE SCALE GENOMIC DNA]</scope>
    <source>
        <strain evidence="3">MA-KB16</strain>
    </source>
</reference>
<evidence type="ECO:0000313" key="5">
    <source>
        <dbReference type="Proteomes" id="UP000190962"/>
    </source>
</evidence>
<dbReference type="STRING" id="2340.JV46_05050"/>